<keyword evidence="14" id="KW-1185">Reference proteome</keyword>
<keyword evidence="9 10" id="KW-0234">DNA repair</keyword>
<dbReference type="PANTHER" id="PTHR13779:SF7">
    <property type="entry name" value="ATPASE WRNIP1"/>
    <property type="match status" value="1"/>
</dbReference>
<evidence type="ECO:0000256" key="5">
    <source>
        <dbReference type="ARBA" id="ARBA00022763"/>
    </source>
</evidence>
<dbReference type="Gene3D" id="3.40.50.300">
    <property type="entry name" value="P-loop containing nucleotide triphosphate hydrolases"/>
    <property type="match status" value="1"/>
</dbReference>
<gene>
    <name evidence="13" type="ORF">Amon01_000516100</name>
</gene>
<dbReference type="Pfam" id="PF00004">
    <property type="entry name" value="AAA"/>
    <property type="match status" value="1"/>
</dbReference>
<dbReference type="SUPFAM" id="SSF52540">
    <property type="entry name" value="P-loop containing nucleoside triphosphate hydrolases"/>
    <property type="match status" value="1"/>
</dbReference>
<dbReference type="FunFam" id="1.20.272.10:FF:000001">
    <property type="entry name" value="Putative AAA family ATPase"/>
    <property type="match status" value="1"/>
</dbReference>
<dbReference type="Pfam" id="PF12002">
    <property type="entry name" value="MgsA_C"/>
    <property type="match status" value="1"/>
</dbReference>
<dbReference type="SMART" id="SM00382">
    <property type="entry name" value="AAA"/>
    <property type="match status" value="1"/>
</dbReference>
<dbReference type="Proteomes" id="UP001165063">
    <property type="component" value="Unassembled WGS sequence"/>
</dbReference>
<evidence type="ECO:0000256" key="2">
    <source>
        <dbReference type="ARBA" id="ARBA00022705"/>
    </source>
</evidence>
<dbReference type="GO" id="GO:0008270">
    <property type="term" value="F:zinc ion binding"/>
    <property type="evidence" value="ECO:0007669"/>
    <property type="project" value="UniProtKB-KW"/>
</dbReference>
<evidence type="ECO:0000313" key="14">
    <source>
        <dbReference type="Proteomes" id="UP001165063"/>
    </source>
</evidence>
<keyword evidence="8" id="KW-0067">ATP-binding</keyword>
<dbReference type="InterPro" id="IPR032423">
    <property type="entry name" value="AAA_assoc_2"/>
</dbReference>
<dbReference type="FunFam" id="3.40.50.300:FF:000137">
    <property type="entry name" value="Replication-associated recombination protein A"/>
    <property type="match status" value="1"/>
</dbReference>
<keyword evidence="5 10" id="KW-0227">DNA damage</keyword>
<dbReference type="PANTHER" id="PTHR13779">
    <property type="entry name" value="WERNER HELICASE-INTERACTING PROTEIN 1 FAMILY MEMBER"/>
    <property type="match status" value="1"/>
</dbReference>
<feature type="compositionally biased region" description="Basic and acidic residues" evidence="11">
    <location>
        <begin position="24"/>
        <end position="36"/>
    </location>
</feature>
<keyword evidence="2" id="KW-0235">DNA replication</keyword>
<dbReference type="SUPFAM" id="SSF48019">
    <property type="entry name" value="post-AAA+ oligomerization domain-like"/>
    <property type="match status" value="1"/>
</dbReference>
<dbReference type="Gene3D" id="1.20.272.10">
    <property type="match status" value="1"/>
</dbReference>
<evidence type="ECO:0000256" key="1">
    <source>
        <dbReference type="ARBA" id="ARBA00008959"/>
    </source>
</evidence>
<evidence type="ECO:0000256" key="4">
    <source>
        <dbReference type="ARBA" id="ARBA00022741"/>
    </source>
</evidence>
<evidence type="ECO:0000256" key="3">
    <source>
        <dbReference type="ARBA" id="ARBA00022723"/>
    </source>
</evidence>
<reference evidence="13" key="1">
    <citation type="submission" date="2023-04" db="EMBL/GenBank/DDBJ databases">
        <title>Ambrosiozyma monospora NBRC 1965.</title>
        <authorList>
            <person name="Ichikawa N."/>
            <person name="Sato H."/>
            <person name="Tonouchi N."/>
        </authorList>
    </citation>
    <scope>NUCLEOTIDE SEQUENCE</scope>
    <source>
        <strain evidence="13">NBRC 1965</strain>
    </source>
</reference>
<name>A0A9W6YUI2_AMBMO</name>
<dbReference type="AlphaFoldDB" id="A0A9W6YUI2"/>
<dbReference type="GO" id="GO:0016887">
    <property type="term" value="F:ATP hydrolysis activity"/>
    <property type="evidence" value="ECO:0007669"/>
    <property type="project" value="InterPro"/>
</dbReference>
<dbReference type="Pfam" id="PF16193">
    <property type="entry name" value="AAA_assoc_2"/>
    <property type="match status" value="1"/>
</dbReference>
<sequence>MVNCPICSKEIDIDFINKHLDSCTKKKQKEKSTSPKDEDDDKIVITGTSSKSSLSSILSGNRKEKSSTSSAKIKSQGTYRYQPGSTLSTPLHNKRTYQELSESEAGSPSSHKHETIELDGEPNEGSESSKRPKQDITLGSSPSRQQEGTQGGNGNGLSSAGKARIEEQIKLLKIRSKLPLAERVRPTTLDNYVGQSHLVGKGGILRGFIESDRIPSLILWGYPGTGKTTLARIISHSTHARFVELSATSNGIKDCKAVFDEAKNESRLTKRKTIVFVDEIHRFNKAQQDIFLPYVERGTITLIGATTENPSFQLNSALLSRCRVFVLKKLEIEEITTIIKNALVEINKTRRLVHNKPVLKFLPDALEYLCDISDGDSRSGLNLLELTDSHFMTNDTSTNEKNMIEVSAETLRTIFKRTHMIYDRVGDAHYDTISAFHKSIRGSDPDAAMYYLARMLKGGESPLYIARRMIRIASEDVGVLDDTCLPFAVAAYQAVQFVGLPEADLALVHCAVKLARAPKSVEIYRGWKEMNAKLNDEPNFANAPIPLHIRNAPTKLMDELGYGEGYKYNPDFKDGKVKQDYFPAAFLGTKVLHGLHLGTKIDHDL</sequence>
<feature type="region of interest" description="Disordered" evidence="11">
    <location>
        <begin position="24"/>
        <end position="160"/>
    </location>
</feature>
<dbReference type="GO" id="GO:0003677">
    <property type="term" value="F:DNA binding"/>
    <property type="evidence" value="ECO:0007669"/>
    <property type="project" value="InterPro"/>
</dbReference>
<evidence type="ECO:0000256" key="6">
    <source>
        <dbReference type="ARBA" id="ARBA00022771"/>
    </source>
</evidence>
<dbReference type="FunFam" id="1.10.3710.10:FF:000005">
    <property type="entry name" value="AAA family ATPase, putative"/>
    <property type="match status" value="1"/>
</dbReference>
<dbReference type="InterPro" id="IPR027417">
    <property type="entry name" value="P-loop_NTPase"/>
</dbReference>
<dbReference type="Gene3D" id="1.10.8.60">
    <property type="match status" value="1"/>
</dbReference>
<evidence type="ECO:0000256" key="9">
    <source>
        <dbReference type="ARBA" id="ARBA00023204"/>
    </source>
</evidence>
<dbReference type="GO" id="GO:0005634">
    <property type="term" value="C:nucleus"/>
    <property type="evidence" value="ECO:0007669"/>
    <property type="project" value="TreeGrafter"/>
</dbReference>
<evidence type="ECO:0000256" key="10">
    <source>
        <dbReference type="PROSITE-ProRule" id="PRU01256"/>
    </source>
</evidence>
<dbReference type="GO" id="GO:0008047">
    <property type="term" value="F:enzyme activator activity"/>
    <property type="evidence" value="ECO:0007669"/>
    <property type="project" value="TreeGrafter"/>
</dbReference>
<dbReference type="InterPro" id="IPR051314">
    <property type="entry name" value="AAA_ATPase_RarA/MGS1/WRNIP1"/>
</dbReference>
<dbReference type="InterPro" id="IPR008921">
    <property type="entry name" value="DNA_pol3_clamp-load_cplx_C"/>
</dbReference>
<feature type="compositionally biased region" description="Low complexity" evidence="11">
    <location>
        <begin position="45"/>
        <end position="60"/>
    </location>
</feature>
<dbReference type="GO" id="GO:0017116">
    <property type="term" value="F:single-stranded DNA helicase activity"/>
    <property type="evidence" value="ECO:0007669"/>
    <property type="project" value="TreeGrafter"/>
</dbReference>
<dbReference type="InterPro" id="IPR006642">
    <property type="entry name" value="Rad18_UBZ4"/>
</dbReference>
<accession>A0A9W6YUI2</accession>
<dbReference type="SMART" id="SM00734">
    <property type="entry name" value="ZnF_Rad18"/>
    <property type="match status" value="1"/>
</dbReference>
<keyword evidence="7" id="KW-0862">Zinc</keyword>
<proteinExistence type="inferred from homology"/>
<comment type="caution">
    <text evidence="13">The sequence shown here is derived from an EMBL/GenBank/DDBJ whole genome shotgun (WGS) entry which is preliminary data.</text>
</comment>
<dbReference type="InterPro" id="IPR003593">
    <property type="entry name" value="AAA+_ATPase"/>
</dbReference>
<organism evidence="13 14">
    <name type="scientific">Ambrosiozyma monospora</name>
    <name type="common">Yeast</name>
    <name type="synonym">Endomycopsis monosporus</name>
    <dbReference type="NCBI Taxonomy" id="43982"/>
    <lineage>
        <taxon>Eukaryota</taxon>
        <taxon>Fungi</taxon>
        <taxon>Dikarya</taxon>
        <taxon>Ascomycota</taxon>
        <taxon>Saccharomycotina</taxon>
        <taxon>Pichiomycetes</taxon>
        <taxon>Pichiales</taxon>
        <taxon>Pichiaceae</taxon>
        <taxon>Ambrosiozyma</taxon>
    </lineage>
</organism>
<feature type="domain" description="UBZ4-type" evidence="12">
    <location>
        <begin position="1"/>
        <end position="28"/>
    </location>
</feature>
<dbReference type="CDD" id="cd18139">
    <property type="entry name" value="HLD_clamp_RarA"/>
    <property type="match status" value="1"/>
</dbReference>
<evidence type="ECO:0000256" key="11">
    <source>
        <dbReference type="SAM" id="MobiDB-lite"/>
    </source>
</evidence>
<dbReference type="GO" id="GO:0006271">
    <property type="term" value="P:DNA strand elongation involved in DNA replication"/>
    <property type="evidence" value="ECO:0007669"/>
    <property type="project" value="UniProtKB-ARBA"/>
</dbReference>
<evidence type="ECO:0000256" key="7">
    <source>
        <dbReference type="ARBA" id="ARBA00022833"/>
    </source>
</evidence>
<feature type="compositionally biased region" description="Polar residues" evidence="11">
    <location>
        <begin position="98"/>
        <end position="109"/>
    </location>
</feature>
<comment type="similarity">
    <text evidence="1">Belongs to the AAA ATPase family. RarA/MGS1/WRNIP1 subfamily.</text>
</comment>
<evidence type="ECO:0000256" key="8">
    <source>
        <dbReference type="ARBA" id="ARBA00022840"/>
    </source>
</evidence>
<protein>
    <submittedName>
        <fullName evidence="13">Unnamed protein product</fullName>
    </submittedName>
</protein>
<dbReference type="GO" id="GO:0005524">
    <property type="term" value="F:ATP binding"/>
    <property type="evidence" value="ECO:0007669"/>
    <property type="project" value="UniProtKB-KW"/>
</dbReference>
<dbReference type="GO" id="GO:0000731">
    <property type="term" value="P:DNA synthesis involved in DNA repair"/>
    <property type="evidence" value="ECO:0007669"/>
    <property type="project" value="TreeGrafter"/>
</dbReference>
<keyword evidence="4" id="KW-0547">Nucleotide-binding</keyword>
<dbReference type="PROSITE" id="PS51908">
    <property type="entry name" value="ZF_UBZ4"/>
    <property type="match status" value="1"/>
</dbReference>
<evidence type="ECO:0000259" key="12">
    <source>
        <dbReference type="PROSITE" id="PS51908"/>
    </source>
</evidence>
<dbReference type="Gene3D" id="3.30.160.60">
    <property type="entry name" value="Classic Zinc Finger"/>
    <property type="match status" value="1"/>
</dbReference>
<dbReference type="CDD" id="cd00009">
    <property type="entry name" value="AAA"/>
    <property type="match status" value="1"/>
</dbReference>
<dbReference type="InterPro" id="IPR021886">
    <property type="entry name" value="MgsA_C"/>
</dbReference>
<evidence type="ECO:0000313" key="13">
    <source>
        <dbReference type="EMBL" id="GMG39222.1"/>
    </source>
</evidence>
<keyword evidence="3" id="KW-0479">Metal-binding</keyword>
<dbReference type="InterPro" id="IPR003959">
    <property type="entry name" value="ATPase_AAA_core"/>
</dbReference>
<dbReference type="Gene3D" id="1.10.3710.10">
    <property type="entry name" value="DNA polymerase III clamp loader subunits, C-terminal domain"/>
    <property type="match status" value="1"/>
</dbReference>
<keyword evidence="6 10" id="KW-0863">Zinc-finger</keyword>
<feature type="compositionally biased region" description="Polar residues" evidence="11">
    <location>
        <begin position="67"/>
        <end position="91"/>
    </location>
</feature>
<dbReference type="OrthoDB" id="10265467at2759"/>
<dbReference type="EMBL" id="BSXU01002743">
    <property type="protein sequence ID" value="GMG39222.1"/>
    <property type="molecule type" value="Genomic_DNA"/>
</dbReference>